<dbReference type="PANTHER" id="PTHR43510">
    <property type="entry name" value="AMINOTRANSFERASE FUNCTION, HYPOTHETICAL (EUROFUNG)"/>
    <property type="match status" value="1"/>
</dbReference>
<dbReference type="AlphaFoldDB" id="G5K3X4"/>
<dbReference type="Gene3D" id="3.40.640.10">
    <property type="entry name" value="Type I PLP-dependent aspartate aminotransferase-like (Major domain)"/>
    <property type="match status" value="1"/>
</dbReference>
<dbReference type="Proteomes" id="UP000003330">
    <property type="component" value="Unassembled WGS sequence"/>
</dbReference>
<dbReference type="InterPro" id="IPR015424">
    <property type="entry name" value="PyrdxlP-dep_Trfase"/>
</dbReference>
<dbReference type="InterPro" id="IPR015422">
    <property type="entry name" value="PyrdxlP-dep_Trfase_small"/>
</dbReference>
<dbReference type="GO" id="GO:0030170">
    <property type="term" value="F:pyridoxal phosphate binding"/>
    <property type="evidence" value="ECO:0007669"/>
    <property type="project" value="InterPro"/>
</dbReference>
<dbReference type="eggNOG" id="COG0436">
    <property type="taxonomic scope" value="Bacteria"/>
</dbReference>
<evidence type="ECO:0000313" key="3">
    <source>
        <dbReference type="EMBL" id="EHI69647.1"/>
    </source>
</evidence>
<comment type="caution">
    <text evidence="3">The sequence shown here is derived from an EMBL/GenBank/DDBJ whole genome shotgun (WGS) entry which is preliminary data.</text>
</comment>
<comment type="cofactor">
    <cofactor evidence="1">
        <name>pyridoxal 5'-phosphate</name>
        <dbReference type="ChEBI" id="CHEBI:597326"/>
    </cofactor>
</comment>
<proteinExistence type="inferred from homology"/>
<accession>G5K3X4</accession>
<dbReference type="STRING" id="764299.STRIC_1498"/>
<dbReference type="CDD" id="cd00609">
    <property type="entry name" value="AAT_like"/>
    <property type="match status" value="1"/>
</dbReference>
<keyword evidence="1" id="KW-0032">Aminotransferase</keyword>
<protein>
    <recommendedName>
        <fullName evidence="1">Aminotransferase</fullName>
        <ecNumber evidence="1">2.6.1.-</ecNumber>
    </recommendedName>
</protein>
<sequence length="242" mass="27442">MENLIRPETKMIIITNGNNPTGAYMTESYLNELITIARKYDLYILCDEVYHSFSSTRFLAVADYYDKGISTNSMSKTFSLPGIRVGWLLSSSEICRQLQTYRDYTMISAGVISDQLATLALQAAAQILDRNQHIIEKNLAILDQWVSQEEKVSYIKPNQVSIAFVKLNIQEDIQTFANDLLAEYGTLVVPGTCFGQEGYIRIGYGCSTECLEAGLLALSQKLKNIQYYIDFSIIIQYNKDYH</sequence>
<dbReference type="Gene3D" id="3.90.1150.10">
    <property type="entry name" value="Aspartate Aminotransferase, domain 1"/>
    <property type="match status" value="1"/>
</dbReference>
<dbReference type="SUPFAM" id="SSF53383">
    <property type="entry name" value="PLP-dependent transferases"/>
    <property type="match status" value="1"/>
</dbReference>
<dbReference type="InterPro" id="IPR015421">
    <property type="entry name" value="PyrdxlP-dep_Trfase_major"/>
</dbReference>
<name>G5K3X4_9STRE</name>
<dbReference type="GO" id="GO:0008483">
    <property type="term" value="F:transaminase activity"/>
    <property type="evidence" value="ECO:0007669"/>
    <property type="project" value="UniProtKB-KW"/>
</dbReference>
<dbReference type="InterPro" id="IPR004838">
    <property type="entry name" value="NHTrfase_class1_PyrdxlP-BS"/>
</dbReference>
<evidence type="ECO:0000313" key="4">
    <source>
        <dbReference type="Proteomes" id="UP000003330"/>
    </source>
</evidence>
<dbReference type="InterPro" id="IPR004839">
    <property type="entry name" value="Aminotransferase_I/II_large"/>
</dbReference>
<gene>
    <name evidence="3" type="ORF">STRIC_1498</name>
</gene>
<keyword evidence="1" id="KW-0808">Transferase</keyword>
<comment type="similarity">
    <text evidence="1">Belongs to the class-I pyridoxal-phosphate-dependent aminotransferase family.</text>
</comment>
<reference evidence="3 4" key="1">
    <citation type="journal article" date="2014" name="Int. J. Syst. Evol. Microbiol.">
        <title>Phylogenomics and the dynamic genome evolution of the genus Streptococcus.</title>
        <authorList>
            <consortium name="The Broad Institute Genome Sequencing Platform"/>
            <person name="Richards V.P."/>
            <person name="Palmer S.R."/>
            <person name="Pavinski Bitar P.D."/>
            <person name="Qin X."/>
            <person name="Weinstock G.M."/>
            <person name="Highlander S.K."/>
            <person name="Town C.D."/>
            <person name="Burne R.A."/>
            <person name="Stanhope M.J."/>
        </authorList>
    </citation>
    <scope>NUCLEOTIDE SEQUENCE [LARGE SCALE GENOMIC DNA]</scope>
    <source>
        <strain evidence="3 4">707-05</strain>
    </source>
</reference>
<dbReference type="EC" id="2.6.1.-" evidence="1"/>
<feature type="domain" description="Aminotransferase class I/classII large" evidence="2">
    <location>
        <begin position="2"/>
        <end position="213"/>
    </location>
</feature>
<dbReference type="PROSITE" id="PS00105">
    <property type="entry name" value="AA_TRANSFER_CLASS_1"/>
    <property type="match status" value="1"/>
</dbReference>
<evidence type="ECO:0000259" key="2">
    <source>
        <dbReference type="Pfam" id="PF00155"/>
    </source>
</evidence>
<dbReference type="EMBL" id="AEUX02000006">
    <property type="protein sequence ID" value="EHI69647.1"/>
    <property type="molecule type" value="Genomic_DNA"/>
</dbReference>
<dbReference type="PANTHER" id="PTHR43510:SF1">
    <property type="entry name" value="AMINOTRANSFERASE FUNCTION, HYPOTHETICAL (EUROFUNG)"/>
    <property type="match status" value="1"/>
</dbReference>
<keyword evidence="4" id="KW-1185">Reference proteome</keyword>
<evidence type="ECO:0000256" key="1">
    <source>
        <dbReference type="RuleBase" id="RU000481"/>
    </source>
</evidence>
<organism evidence="3 4">
    <name type="scientific">Streptococcus ictaluri 707-05</name>
    <dbReference type="NCBI Taxonomy" id="764299"/>
    <lineage>
        <taxon>Bacteria</taxon>
        <taxon>Bacillati</taxon>
        <taxon>Bacillota</taxon>
        <taxon>Bacilli</taxon>
        <taxon>Lactobacillales</taxon>
        <taxon>Streptococcaceae</taxon>
        <taxon>Streptococcus</taxon>
    </lineage>
</organism>
<dbReference type="Pfam" id="PF00155">
    <property type="entry name" value="Aminotran_1_2"/>
    <property type="match status" value="1"/>
</dbReference>